<dbReference type="AlphaFoldDB" id="F1YLT8"/>
<dbReference type="HAMAP" id="MF_00275">
    <property type="entry name" value="KdpA"/>
    <property type="match status" value="1"/>
</dbReference>
<keyword evidence="3 9" id="KW-0633">Potassium transport</keyword>
<keyword evidence="2 9" id="KW-1003">Cell membrane</keyword>
<feature type="transmembrane region" description="Helical" evidence="9">
    <location>
        <begin position="175"/>
        <end position="195"/>
    </location>
</feature>
<dbReference type="Proteomes" id="UP000035065">
    <property type="component" value="Unassembled WGS sequence"/>
</dbReference>
<dbReference type="STRING" id="644548.SCNU_14409"/>
<keyword evidence="8 9" id="KW-0472">Membrane</keyword>
<evidence type="ECO:0000256" key="3">
    <source>
        <dbReference type="ARBA" id="ARBA00022538"/>
    </source>
</evidence>
<evidence type="ECO:0000256" key="9">
    <source>
        <dbReference type="HAMAP-Rule" id="MF_00275"/>
    </source>
</evidence>
<evidence type="ECO:0000256" key="1">
    <source>
        <dbReference type="ARBA" id="ARBA00022448"/>
    </source>
</evidence>
<keyword evidence="6 9" id="KW-1133">Transmembrane helix</keyword>
<feature type="transmembrane region" description="Helical" evidence="9">
    <location>
        <begin position="253"/>
        <end position="271"/>
    </location>
</feature>
<keyword evidence="10" id="KW-0378">Hydrolase</keyword>
<dbReference type="InterPro" id="IPR004623">
    <property type="entry name" value="KdpA"/>
</dbReference>
<sequence>MSDFSAGLLQLAFILVVLAVVYVPLGDYMARMYRSTRDLMPERLLYRMIGVNPRASQTWRGYGLSVLGFSGVSILVLYALQRLQGHLPWSDGKPGMSPTVAFNTAISFVANTNWQSYEPETVIGDLTQMLGLAVQNFLSAAVGMAVAIALVRGIISRRGTGEIGNFWVDLVRGTFRILLPLAFVIATIFVLQGAVQSWHTAADFTTVDGSIGRVPLGPFASQEAIKLLGTNGGGTYGANSAHPFSNPTPLTNAVQVLAILIIPVSLTRTYGNLVRDHRQGLTLLGVMAVIWGAMLALVWTFESRTDGVASQAAGAMLEGKEYRFGTPGTALFAVSTTGTSTGAVNAAHDSFAAASGGGLLWNMLLGEVAPGGVGSGLYGLLVLAIITVFVGGLLVGRSPEFLGKRIGQKEITVAALYVLVMPAVVLTGSAITVLLGSTPAALGNDGPRGSDGAIHGFSEILYAYASATNNNGSAFGGLSATSDWLQISLGLAMLFGRLVPIVLVLALAGLLARQKPKLDEATGSPGHSVATLPTSGILYGALLLGTTLLVAGLTFFPAMALGPIAEALR</sequence>
<feature type="transmembrane region" description="Helical" evidence="9">
    <location>
        <begin position="537"/>
        <end position="560"/>
    </location>
</feature>
<proteinExistence type="inferred from homology"/>
<evidence type="ECO:0000256" key="7">
    <source>
        <dbReference type="ARBA" id="ARBA00023065"/>
    </source>
</evidence>
<dbReference type="GO" id="GO:0030955">
    <property type="term" value="F:potassium ion binding"/>
    <property type="evidence" value="ECO:0007669"/>
    <property type="project" value="UniProtKB-UniRule"/>
</dbReference>
<feature type="transmembrane region" description="Helical" evidence="9">
    <location>
        <begin position="283"/>
        <end position="301"/>
    </location>
</feature>
<dbReference type="EMBL" id="AEUD01000012">
    <property type="protein sequence ID" value="EGD54482.1"/>
    <property type="molecule type" value="Genomic_DNA"/>
</dbReference>
<evidence type="ECO:0000256" key="2">
    <source>
        <dbReference type="ARBA" id="ARBA00022475"/>
    </source>
</evidence>
<dbReference type="PIRSF" id="PIRSF001294">
    <property type="entry name" value="K_ATPaseA"/>
    <property type="match status" value="1"/>
</dbReference>
<organism evidence="10 11">
    <name type="scientific">Gordonia neofelifaecis NRRL B-59395</name>
    <dbReference type="NCBI Taxonomy" id="644548"/>
    <lineage>
        <taxon>Bacteria</taxon>
        <taxon>Bacillati</taxon>
        <taxon>Actinomycetota</taxon>
        <taxon>Actinomycetes</taxon>
        <taxon>Mycobacteriales</taxon>
        <taxon>Gordoniaceae</taxon>
        <taxon>Gordonia</taxon>
    </lineage>
</organism>
<gene>
    <name evidence="9" type="primary">kdpA</name>
    <name evidence="10" type="ORF">SCNU_14409</name>
</gene>
<comment type="function">
    <text evidence="9">Part of the high-affinity ATP-driven potassium transport (or Kdp) system, which catalyzes the hydrolysis of ATP coupled with the electrogenic transport of potassium into the cytoplasm. This subunit binds the extracellular potassium ions and delivers the ions to the membrane domain of KdpB through an intramembrane tunnel.</text>
</comment>
<comment type="subunit">
    <text evidence="9">The system is composed of three essential subunits: KdpA, KdpB and KdpC.</text>
</comment>
<evidence type="ECO:0000256" key="8">
    <source>
        <dbReference type="ARBA" id="ARBA00023136"/>
    </source>
</evidence>
<dbReference type="eggNOG" id="COG2060">
    <property type="taxonomic scope" value="Bacteria"/>
</dbReference>
<accession>F1YLT8</accession>
<evidence type="ECO:0000256" key="5">
    <source>
        <dbReference type="ARBA" id="ARBA00022958"/>
    </source>
</evidence>
<feature type="transmembrane region" description="Helical" evidence="9">
    <location>
        <begin position="416"/>
        <end position="435"/>
    </location>
</feature>
<keyword evidence="1 9" id="KW-0813">Transport</keyword>
<dbReference type="OrthoDB" id="9763796at2"/>
<dbReference type="RefSeq" id="WP_009680080.1">
    <property type="nucleotide sequence ID" value="NZ_AEUD01000012.1"/>
</dbReference>
<evidence type="ECO:0000313" key="11">
    <source>
        <dbReference type="Proteomes" id="UP000035065"/>
    </source>
</evidence>
<dbReference type="PANTHER" id="PTHR30607:SF2">
    <property type="entry name" value="POTASSIUM-TRANSPORTING ATPASE POTASSIUM-BINDING SUBUNIT"/>
    <property type="match status" value="1"/>
</dbReference>
<keyword evidence="4 9" id="KW-0812">Transmembrane</keyword>
<dbReference type="NCBIfam" id="TIGR00680">
    <property type="entry name" value="kdpA"/>
    <property type="match status" value="1"/>
</dbReference>
<comment type="caution">
    <text evidence="10">The sequence shown here is derived from an EMBL/GenBank/DDBJ whole genome shotgun (WGS) entry which is preliminary data.</text>
</comment>
<feature type="transmembrane region" description="Helical" evidence="9">
    <location>
        <begin position="377"/>
        <end position="395"/>
    </location>
</feature>
<protein>
    <recommendedName>
        <fullName evidence="9">Potassium-transporting ATPase potassium-binding subunit</fullName>
    </recommendedName>
    <alternativeName>
        <fullName evidence="9">ATP phosphohydrolase [potassium-transporting] A chain</fullName>
    </alternativeName>
    <alternativeName>
        <fullName evidence="9">Potassium-binding and translocating subunit A</fullName>
    </alternativeName>
    <alternativeName>
        <fullName evidence="9">Potassium-translocating ATPase A chain</fullName>
    </alternativeName>
</protein>
<dbReference type="GO" id="GO:0005886">
    <property type="term" value="C:plasma membrane"/>
    <property type="evidence" value="ECO:0007669"/>
    <property type="project" value="UniProtKB-SubCell"/>
</dbReference>
<dbReference type="Pfam" id="PF03814">
    <property type="entry name" value="KdpA"/>
    <property type="match status" value="1"/>
</dbReference>
<evidence type="ECO:0000256" key="4">
    <source>
        <dbReference type="ARBA" id="ARBA00022692"/>
    </source>
</evidence>
<name>F1YLT8_9ACTN</name>
<dbReference type="GO" id="GO:0008556">
    <property type="term" value="F:P-type potassium transmembrane transporter activity"/>
    <property type="evidence" value="ECO:0007669"/>
    <property type="project" value="InterPro"/>
</dbReference>
<evidence type="ECO:0000256" key="6">
    <source>
        <dbReference type="ARBA" id="ARBA00022989"/>
    </source>
</evidence>
<keyword evidence="11" id="KW-1185">Reference proteome</keyword>
<feature type="transmembrane region" description="Helical" evidence="9">
    <location>
        <begin position="487"/>
        <end position="512"/>
    </location>
</feature>
<keyword evidence="7 9" id="KW-0406">Ion transport</keyword>
<dbReference type="GO" id="GO:0016787">
    <property type="term" value="F:hydrolase activity"/>
    <property type="evidence" value="ECO:0007669"/>
    <property type="project" value="UniProtKB-KW"/>
</dbReference>
<feature type="transmembrane region" description="Helical" evidence="9">
    <location>
        <begin position="137"/>
        <end position="155"/>
    </location>
</feature>
<dbReference type="PANTHER" id="PTHR30607">
    <property type="entry name" value="POTASSIUM-TRANSPORTING ATPASE A CHAIN"/>
    <property type="match status" value="1"/>
</dbReference>
<feature type="transmembrane region" description="Helical" evidence="9">
    <location>
        <begin position="62"/>
        <end position="80"/>
    </location>
</feature>
<feature type="transmembrane region" description="Helical" evidence="9">
    <location>
        <begin position="6"/>
        <end position="25"/>
    </location>
</feature>
<evidence type="ECO:0000313" key="10">
    <source>
        <dbReference type="EMBL" id="EGD54482.1"/>
    </source>
</evidence>
<comment type="similarity">
    <text evidence="9">Belongs to the KdpA family.</text>
</comment>
<keyword evidence="5 9" id="KW-0630">Potassium</keyword>
<reference evidence="10 11" key="1">
    <citation type="journal article" date="2011" name="J. Bacteriol.">
        <title>Draft Genome Sequence of Gordonia neofelifaecis NRRL B-59395, a Cholesterol-Degrading Actinomycete.</title>
        <authorList>
            <person name="Ge F."/>
            <person name="Li W."/>
            <person name="Chen G."/>
            <person name="Liu Y."/>
            <person name="Zhang G."/>
            <person name="Yong B."/>
            <person name="Wang Q."/>
            <person name="Wang N."/>
            <person name="Huang Z."/>
            <person name="Li W."/>
            <person name="Wang J."/>
            <person name="Wu C."/>
            <person name="Xie Q."/>
            <person name="Liu G."/>
        </authorList>
    </citation>
    <scope>NUCLEOTIDE SEQUENCE [LARGE SCALE GENOMIC DNA]</scope>
    <source>
        <strain evidence="10 11">NRRL B-59395</strain>
    </source>
</reference>
<comment type="subcellular location">
    <subcellularLocation>
        <location evidence="9">Cell membrane</location>
        <topology evidence="9">Multi-pass membrane protein</topology>
    </subcellularLocation>
</comment>